<comment type="pathway">
    <text evidence="7">Phospholipid metabolism; CDP-diacylglycerol biosynthesis; CDP-diacylglycerol from sn-glycerol 3-phosphate: step 3/3.</text>
</comment>
<keyword evidence="10" id="KW-1185">Reference proteome</keyword>
<dbReference type="EMBL" id="SLYB01000010">
    <property type="protein sequence ID" value="TCP95184.1"/>
    <property type="molecule type" value="Genomic_DNA"/>
</dbReference>
<comment type="catalytic activity">
    <reaction evidence="7">
        <text>a 1,2-diacyl-sn-glycero-3-phosphate + CTP + H(+) = a CDP-1,2-diacyl-sn-glycerol + diphosphate</text>
        <dbReference type="Rhea" id="RHEA:16229"/>
        <dbReference type="ChEBI" id="CHEBI:15378"/>
        <dbReference type="ChEBI" id="CHEBI:33019"/>
        <dbReference type="ChEBI" id="CHEBI:37563"/>
        <dbReference type="ChEBI" id="CHEBI:58332"/>
        <dbReference type="ChEBI" id="CHEBI:58608"/>
        <dbReference type="EC" id="2.7.7.41"/>
    </reaction>
</comment>
<keyword evidence="7 9" id="KW-0548">Nucleotidyltransferase</keyword>
<dbReference type="GO" id="GO:0009273">
    <property type="term" value="P:peptidoglycan-based cell wall biogenesis"/>
    <property type="evidence" value="ECO:0007669"/>
    <property type="project" value="TreeGrafter"/>
</dbReference>
<feature type="transmembrane region" description="Helical" evidence="8">
    <location>
        <begin position="117"/>
        <end position="140"/>
    </location>
</feature>
<evidence type="ECO:0000256" key="2">
    <source>
        <dbReference type="ARBA" id="ARBA00010185"/>
    </source>
</evidence>
<dbReference type="RefSeq" id="WP_131976449.1">
    <property type="nucleotide sequence ID" value="NZ_SLYB01000010.1"/>
</dbReference>
<feature type="transmembrane region" description="Helical" evidence="8">
    <location>
        <begin position="223"/>
        <end position="241"/>
    </location>
</feature>
<name>A0A4R2T2X7_9PAST</name>
<feature type="transmembrane region" description="Helical" evidence="8">
    <location>
        <begin position="247"/>
        <end position="270"/>
    </location>
</feature>
<evidence type="ECO:0000256" key="7">
    <source>
        <dbReference type="RuleBase" id="RU003938"/>
    </source>
</evidence>
<evidence type="ECO:0000313" key="9">
    <source>
        <dbReference type="EMBL" id="TCP95184.1"/>
    </source>
</evidence>
<sequence>MATQNLFQLFLGLLCILLFASIVAFALKKIVAKNQPHNVIDNLTARINAWWIMILIIFAFSFLGQSAVIFLFFLISFAALREFLSLIYIRRADHIALVACFYVVLPVQYIFILMDWYTMWTIFIPVYGFLLLPILSAITGDPSHFLKRSTEIQWALMITVFCISHIPALLWLDIENYDGKQILLMIFLILVVQSSDVLQYVWGKLFGKRKIAPTLSPSKTVEGFVGGVLSASALGGSLYWLTPFTPLQAFGISVIICLMGFFGGLVMSALKRDLKVKDWGNMISGHGGMLDRMDSLCFSAPIFFHLVRYFWT</sequence>
<keyword evidence="6 8" id="KW-0472">Membrane</keyword>
<dbReference type="InterPro" id="IPR000374">
    <property type="entry name" value="PC_trans"/>
</dbReference>
<evidence type="ECO:0000256" key="3">
    <source>
        <dbReference type="ARBA" id="ARBA00022679"/>
    </source>
</evidence>
<dbReference type="GO" id="GO:0005886">
    <property type="term" value="C:plasma membrane"/>
    <property type="evidence" value="ECO:0007669"/>
    <property type="project" value="TreeGrafter"/>
</dbReference>
<dbReference type="PANTHER" id="PTHR43535">
    <property type="entry name" value="PHOSPHATIDATE CYTIDYLYLTRANSFERASE"/>
    <property type="match status" value="1"/>
</dbReference>
<reference evidence="9 10" key="1">
    <citation type="submission" date="2019-03" db="EMBL/GenBank/DDBJ databases">
        <title>Genomic Encyclopedia of Type Strains, Phase IV (KMG-IV): sequencing the most valuable type-strain genomes for metagenomic binning, comparative biology and taxonomic classification.</title>
        <authorList>
            <person name="Goeker M."/>
        </authorList>
    </citation>
    <scope>NUCLEOTIDE SEQUENCE [LARGE SCALE GENOMIC DNA]</scope>
    <source>
        <strain evidence="9 10">DSM 28404</strain>
    </source>
</reference>
<keyword evidence="3 7" id="KW-0808">Transferase</keyword>
<dbReference type="AlphaFoldDB" id="A0A4R2T2X7"/>
<proteinExistence type="inferred from homology"/>
<evidence type="ECO:0000256" key="6">
    <source>
        <dbReference type="ARBA" id="ARBA00023136"/>
    </source>
</evidence>
<comment type="caution">
    <text evidence="9">The sequence shown here is derived from an EMBL/GenBank/DDBJ whole genome shotgun (WGS) entry which is preliminary data.</text>
</comment>
<keyword evidence="4 7" id="KW-0812">Transmembrane</keyword>
<accession>A0A4R2T2X7</accession>
<evidence type="ECO:0000256" key="4">
    <source>
        <dbReference type="ARBA" id="ARBA00022692"/>
    </source>
</evidence>
<dbReference type="GO" id="GO:0016024">
    <property type="term" value="P:CDP-diacylglycerol biosynthetic process"/>
    <property type="evidence" value="ECO:0007669"/>
    <property type="project" value="UniProtKB-UniPathway"/>
</dbReference>
<dbReference type="PANTHER" id="PTHR43535:SF1">
    <property type="entry name" value="PHOSPHATIDATE CYTIDYLYLTRANSFERASE"/>
    <property type="match status" value="1"/>
</dbReference>
<evidence type="ECO:0000313" key="10">
    <source>
        <dbReference type="Proteomes" id="UP000295763"/>
    </source>
</evidence>
<evidence type="ECO:0000256" key="5">
    <source>
        <dbReference type="ARBA" id="ARBA00022989"/>
    </source>
</evidence>
<dbReference type="OrthoDB" id="9799199at2"/>
<dbReference type="GO" id="GO:0004605">
    <property type="term" value="F:phosphatidate cytidylyltransferase activity"/>
    <property type="evidence" value="ECO:0007669"/>
    <property type="project" value="UniProtKB-EC"/>
</dbReference>
<dbReference type="UniPathway" id="UPA00557">
    <property type="reaction ID" value="UER00614"/>
</dbReference>
<dbReference type="EC" id="2.7.7.41" evidence="7"/>
<protein>
    <recommendedName>
        <fullName evidence="7">Phosphatidate cytidylyltransferase</fullName>
        <ecNumber evidence="7">2.7.7.41</ecNumber>
    </recommendedName>
</protein>
<feature type="transmembrane region" description="Helical" evidence="8">
    <location>
        <begin position="152"/>
        <end position="170"/>
    </location>
</feature>
<comment type="subcellular location">
    <subcellularLocation>
        <location evidence="1">Membrane</location>
        <topology evidence="1">Multi-pass membrane protein</topology>
    </subcellularLocation>
</comment>
<feature type="transmembrane region" description="Helical" evidence="8">
    <location>
        <begin position="92"/>
        <end position="111"/>
    </location>
</feature>
<feature type="transmembrane region" description="Helical" evidence="8">
    <location>
        <begin position="50"/>
        <end position="80"/>
    </location>
</feature>
<organism evidence="9 10">
    <name type="scientific">Cricetibacter osteomyelitidis</name>
    <dbReference type="NCBI Taxonomy" id="1521931"/>
    <lineage>
        <taxon>Bacteria</taxon>
        <taxon>Pseudomonadati</taxon>
        <taxon>Pseudomonadota</taxon>
        <taxon>Gammaproteobacteria</taxon>
        <taxon>Pasteurellales</taxon>
        <taxon>Pasteurellaceae</taxon>
        <taxon>Cricetibacter</taxon>
    </lineage>
</organism>
<dbReference type="Pfam" id="PF01148">
    <property type="entry name" value="CTP_transf_1"/>
    <property type="match status" value="1"/>
</dbReference>
<dbReference type="PROSITE" id="PS01315">
    <property type="entry name" value="CDS"/>
    <property type="match status" value="1"/>
</dbReference>
<dbReference type="Proteomes" id="UP000295763">
    <property type="component" value="Unassembled WGS sequence"/>
</dbReference>
<gene>
    <name evidence="9" type="ORF">EDC44_11015</name>
</gene>
<evidence type="ECO:0000256" key="1">
    <source>
        <dbReference type="ARBA" id="ARBA00004141"/>
    </source>
</evidence>
<comment type="similarity">
    <text evidence="2 7">Belongs to the CDS family.</text>
</comment>
<evidence type="ECO:0000256" key="8">
    <source>
        <dbReference type="SAM" id="Phobius"/>
    </source>
</evidence>
<keyword evidence="5 8" id="KW-1133">Transmembrane helix</keyword>
<feature type="transmembrane region" description="Helical" evidence="8">
    <location>
        <begin position="182"/>
        <end position="202"/>
    </location>
</feature>